<dbReference type="SMART" id="SM00990">
    <property type="entry name" value="VRR_NUC"/>
    <property type="match status" value="1"/>
</dbReference>
<dbReference type="GO" id="GO:0003676">
    <property type="term" value="F:nucleic acid binding"/>
    <property type="evidence" value="ECO:0007669"/>
    <property type="project" value="InterPro"/>
</dbReference>
<comment type="caution">
    <text evidence="5">The sequence shown here is derived from an EMBL/GenBank/DDBJ whole genome shotgun (WGS) entry which is preliminary data.</text>
</comment>
<dbReference type="Gene3D" id="3.40.1350.10">
    <property type="match status" value="1"/>
</dbReference>
<dbReference type="AlphaFoldDB" id="A0A1Q8Q3G8"/>
<evidence type="ECO:0000259" key="4">
    <source>
        <dbReference type="SMART" id="SM00990"/>
    </source>
</evidence>
<keyword evidence="2" id="KW-0540">Nuclease</keyword>
<dbReference type="Pfam" id="PF08774">
    <property type="entry name" value="VRR_NUC"/>
    <property type="match status" value="1"/>
</dbReference>
<evidence type="ECO:0000313" key="6">
    <source>
        <dbReference type="Proteomes" id="UP000185568"/>
    </source>
</evidence>
<dbReference type="GO" id="GO:0004518">
    <property type="term" value="F:nuclease activity"/>
    <property type="evidence" value="ECO:0007669"/>
    <property type="project" value="UniProtKB-KW"/>
</dbReference>
<evidence type="ECO:0000313" key="5">
    <source>
        <dbReference type="EMBL" id="OLN21890.1"/>
    </source>
</evidence>
<keyword evidence="3" id="KW-0378">Hydrolase</keyword>
<evidence type="ECO:0000256" key="1">
    <source>
        <dbReference type="ARBA" id="ARBA00001946"/>
    </source>
</evidence>
<dbReference type="InterPro" id="IPR014883">
    <property type="entry name" value="VRR_NUC"/>
</dbReference>
<dbReference type="RefSeq" id="WP_075399051.1">
    <property type="nucleotide sequence ID" value="NZ_MSDU01000028.1"/>
</dbReference>
<evidence type="ECO:0000256" key="2">
    <source>
        <dbReference type="ARBA" id="ARBA00022722"/>
    </source>
</evidence>
<dbReference type="InterPro" id="IPR011856">
    <property type="entry name" value="tRNA_endonuc-like_dom_sf"/>
</dbReference>
<dbReference type="Proteomes" id="UP000185568">
    <property type="component" value="Unassembled WGS sequence"/>
</dbReference>
<dbReference type="GO" id="GO:0016788">
    <property type="term" value="F:hydrolase activity, acting on ester bonds"/>
    <property type="evidence" value="ECO:0007669"/>
    <property type="project" value="InterPro"/>
</dbReference>
<proteinExistence type="predicted"/>
<dbReference type="EMBL" id="MSDU01000028">
    <property type="protein sequence ID" value="OLN21890.1"/>
    <property type="molecule type" value="Genomic_DNA"/>
</dbReference>
<comment type="cofactor">
    <cofactor evidence="1">
        <name>Mg(2+)</name>
        <dbReference type="ChEBI" id="CHEBI:18420"/>
    </cofactor>
</comment>
<protein>
    <recommendedName>
        <fullName evidence="4">VRR-NUC domain-containing protein</fullName>
    </recommendedName>
</protein>
<gene>
    <name evidence="5" type="ORF">BTO30_12390</name>
</gene>
<reference evidence="5 6" key="1">
    <citation type="submission" date="2016-12" db="EMBL/GenBank/DDBJ databases">
        <title>Domibacillus antri genome sequencing.</title>
        <authorList>
            <person name="Verma A."/>
            <person name="Krishnamurthi S."/>
        </authorList>
    </citation>
    <scope>NUCLEOTIDE SEQUENCE [LARGE SCALE GENOMIC DNA]</scope>
    <source>
        <strain evidence="5 6">XD80</strain>
    </source>
</reference>
<keyword evidence="6" id="KW-1185">Reference proteome</keyword>
<dbReference type="STRING" id="1714264.BTO30_12390"/>
<accession>A0A1Q8Q3G8</accession>
<name>A0A1Q8Q3G8_9BACI</name>
<organism evidence="5 6">
    <name type="scientific">Domibacillus antri</name>
    <dbReference type="NCBI Taxonomy" id="1714264"/>
    <lineage>
        <taxon>Bacteria</taxon>
        <taxon>Bacillati</taxon>
        <taxon>Bacillota</taxon>
        <taxon>Bacilli</taxon>
        <taxon>Bacillales</taxon>
        <taxon>Bacillaceae</taxon>
        <taxon>Domibacillus</taxon>
    </lineage>
</organism>
<feature type="domain" description="VRR-NUC" evidence="4">
    <location>
        <begin position="1"/>
        <end position="81"/>
    </location>
</feature>
<evidence type="ECO:0000256" key="3">
    <source>
        <dbReference type="ARBA" id="ARBA00022801"/>
    </source>
</evidence>
<dbReference type="OrthoDB" id="6706702at2"/>
<sequence length="96" mass="11014">MRERDVESYLKTNIERIGGMCLKFVSPGKSGVPDRICLLPNGRQFFVELKAPGKKLTALQRKVKKQFMQLGHTVFVADCKKEVDEIIDYVTGRWPE</sequence>